<evidence type="ECO:0000313" key="9">
    <source>
        <dbReference type="EMBL" id="MDQ0392168.1"/>
    </source>
</evidence>
<evidence type="ECO:0000256" key="6">
    <source>
        <dbReference type="ARBA" id="ARBA00022989"/>
    </source>
</evidence>
<keyword evidence="3" id="KW-1003">Cell membrane</keyword>
<feature type="transmembrane region" description="Helical" evidence="8">
    <location>
        <begin position="299"/>
        <end position="319"/>
    </location>
</feature>
<dbReference type="Pfam" id="PF02653">
    <property type="entry name" value="BPD_transp_2"/>
    <property type="match status" value="1"/>
</dbReference>
<dbReference type="PANTHER" id="PTHR32196:SF21">
    <property type="entry name" value="ABC TRANSPORTER PERMEASE PROTEIN YPHD-RELATED"/>
    <property type="match status" value="1"/>
</dbReference>
<feature type="transmembrane region" description="Helical" evidence="8">
    <location>
        <begin position="275"/>
        <end position="292"/>
    </location>
</feature>
<keyword evidence="7 8" id="KW-0472">Membrane</keyword>
<dbReference type="RefSeq" id="WP_307425636.1">
    <property type="nucleotide sequence ID" value="NZ_JAUSVK010000001.1"/>
</dbReference>
<dbReference type="CDD" id="cd06579">
    <property type="entry name" value="TM_PBP1_transp_AraH_like"/>
    <property type="match status" value="1"/>
</dbReference>
<evidence type="ECO:0000256" key="7">
    <source>
        <dbReference type="ARBA" id="ARBA00023136"/>
    </source>
</evidence>
<feature type="transmembrane region" description="Helical" evidence="8">
    <location>
        <begin position="58"/>
        <end position="79"/>
    </location>
</feature>
<evidence type="ECO:0000256" key="3">
    <source>
        <dbReference type="ARBA" id="ARBA00022475"/>
    </source>
</evidence>
<comment type="subcellular location">
    <subcellularLocation>
        <location evidence="1">Cell membrane</location>
        <topology evidence="1">Multi-pass membrane protein</topology>
    </subcellularLocation>
</comment>
<evidence type="ECO:0000256" key="4">
    <source>
        <dbReference type="ARBA" id="ARBA00022519"/>
    </source>
</evidence>
<keyword evidence="2" id="KW-0813">Transport</keyword>
<organism evidence="9 10">
    <name type="scientific">Labrys monachus</name>
    <dbReference type="NCBI Taxonomy" id="217067"/>
    <lineage>
        <taxon>Bacteria</taxon>
        <taxon>Pseudomonadati</taxon>
        <taxon>Pseudomonadota</taxon>
        <taxon>Alphaproteobacteria</taxon>
        <taxon>Hyphomicrobiales</taxon>
        <taxon>Xanthobacteraceae</taxon>
        <taxon>Labrys</taxon>
    </lineage>
</organism>
<keyword evidence="6 8" id="KW-1133">Transmembrane helix</keyword>
<dbReference type="Proteomes" id="UP001237448">
    <property type="component" value="Unassembled WGS sequence"/>
</dbReference>
<dbReference type="InterPro" id="IPR001851">
    <property type="entry name" value="ABC_transp_permease"/>
</dbReference>
<accession>A0ABU0FC30</accession>
<evidence type="ECO:0000256" key="8">
    <source>
        <dbReference type="SAM" id="Phobius"/>
    </source>
</evidence>
<gene>
    <name evidence="9" type="ORF">J3R73_001960</name>
</gene>
<sequence length="351" mass="36614">MSANEAAGRSPAAPGRLARRRIPQEISILVVLIGISLVFELMGWPLKGQSFLLNLDRLSIIFLQTSVVGIIAVGVAQTIITGGVDLSSGSVVGATAMIAASFAQVATARSLVYHGLGDLPFFVPVAAGLLAGLFAGVVNGVLIAYASVPPFIATLGMMVSARGFAIWYTNGSPVSTFTPAFRVIGSSTRLFGDLSINWPIAIFLAVALIFHIAMCYTRYGKFTYAIGSNMQAARVSGIDVRRHLVKVYGIAGLLSGLAAVVMIARGDSAQSGMGLGYELQAIAAVVIGGTSLSGGVGRITSTVIGLLILSVVQSGFTFLGVQASLQQIVLGAIIVTAVVIDQYRRNRRRKP</sequence>
<protein>
    <submittedName>
        <fullName evidence="9">Inositol transport system permease protein</fullName>
    </submittedName>
</protein>
<proteinExistence type="predicted"/>
<feature type="transmembrane region" description="Helical" evidence="8">
    <location>
        <begin position="196"/>
        <end position="216"/>
    </location>
</feature>
<keyword evidence="4" id="KW-0997">Cell inner membrane</keyword>
<feature type="transmembrane region" description="Helical" evidence="8">
    <location>
        <begin position="26"/>
        <end position="46"/>
    </location>
</feature>
<comment type="caution">
    <text evidence="9">The sequence shown here is derived from an EMBL/GenBank/DDBJ whole genome shotgun (WGS) entry which is preliminary data.</text>
</comment>
<feature type="transmembrane region" description="Helical" evidence="8">
    <location>
        <begin position="91"/>
        <end position="109"/>
    </location>
</feature>
<reference evidence="9 10" key="1">
    <citation type="submission" date="2023-07" db="EMBL/GenBank/DDBJ databases">
        <title>Genomic Encyclopedia of Type Strains, Phase IV (KMG-IV): sequencing the most valuable type-strain genomes for metagenomic binning, comparative biology and taxonomic classification.</title>
        <authorList>
            <person name="Goeker M."/>
        </authorList>
    </citation>
    <scope>NUCLEOTIDE SEQUENCE [LARGE SCALE GENOMIC DNA]</scope>
    <source>
        <strain evidence="9 10">DSM 5896</strain>
    </source>
</reference>
<dbReference type="EMBL" id="JAUSVK010000001">
    <property type="protein sequence ID" value="MDQ0392168.1"/>
    <property type="molecule type" value="Genomic_DNA"/>
</dbReference>
<evidence type="ECO:0000256" key="5">
    <source>
        <dbReference type="ARBA" id="ARBA00022692"/>
    </source>
</evidence>
<feature type="transmembrane region" description="Helical" evidence="8">
    <location>
        <begin position="244"/>
        <end position="263"/>
    </location>
</feature>
<dbReference type="PANTHER" id="PTHR32196">
    <property type="entry name" value="ABC TRANSPORTER PERMEASE PROTEIN YPHD-RELATED-RELATED"/>
    <property type="match status" value="1"/>
</dbReference>
<evidence type="ECO:0000256" key="1">
    <source>
        <dbReference type="ARBA" id="ARBA00004651"/>
    </source>
</evidence>
<keyword evidence="10" id="KW-1185">Reference proteome</keyword>
<keyword evidence="5 8" id="KW-0812">Transmembrane</keyword>
<feature type="transmembrane region" description="Helical" evidence="8">
    <location>
        <begin position="121"/>
        <end position="144"/>
    </location>
</feature>
<evidence type="ECO:0000256" key="2">
    <source>
        <dbReference type="ARBA" id="ARBA00022448"/>
    </source>
</evidence>
<name>A0ABU0FC30_9HYPH</name>
<feature type="transmembrane region" description="Helical" evidence="8">
    <location>
        <begin position="325"/>
        <end position="343"/>
    </location>
</feature>
<evidence type="ECO:0000313" key="10">
    <source>
        <dbReference type="Proteomes" id="UP001237448"/>
    </source>
</evidence>